<evidence type="ECO:0000313" key="1">
    <source>
        <dbReference type="EMBL" id="CAB4145479.1"/>
    </source>
</evidence>
<sequence length="123" mass="13299">MPTAYTDLLNTALDNLATTLNTITPPIPIVTDPRNIQAACAFINAPTFTTPLMKNKRIQLTFPIQLIVPGPFNLDAQRKLLNMTAQLLGANVAITEGRPTSIEIGGALYPCYEVIVNMEASSL</sequence>
<dbReference type="EMBL" id="LR796451">
    <property type="protein sequence ID" value="CAB4145571.1"/>
    <property type="molecule type" value="Genomic_DNA"/>
</dbReference>
<dbReference type="EMBL" id="LR796803">
    <property type="protein sequence ID" value="CAB4167301.1"/>
    <property type="molecule type" value="Genomic_DNA"/>
</dbReference>
<name>A0A6J5Q932_9CAUD</name>
<organism evidence="4">
    <name type="scientific">uncultured Caudovirales phage</name>
    <dbReference type="NCBI Taxonomy" id="2100421"/>
    <lineage>
        <taxon>Viruses</taxon>
        <taxon>Duplodnaviria</taxon>
        <taxon>Heunggongvirae</taxon>
        <taxon>Uroviricota</taxon>
        <taxon>Caudoviricetes</taxon>
        <taxon>Peduoviridae</taxon>
        <taxon>Maltschvirus</taxon>
        <taxon>Maltschvirus maltsch</taxon>
    </lineage>
</organism>
<reference evidence="4" key="1">
    <citation type="submission" date="2020-05" db="EMBL/GenBank/DDBJ databases">
        <authorList>
            <person name="Chiriac C."/>
            <person name="Salcher M."/>
            <person name="Ghai R."/>
            <person name="Kavagutti S V."/>
        </authorList>
    </citation>
    <scope>NUCLEOTIDE SEQUENCE</scope>
</reference>
<dbReference type="EMBL" id="LR797512">
    <property type="protein sequence ID" value="CAB4221932.1"/>
    <property type="molecule type" value="Genomic_DNA"/>
</dbReference>
<protein>
    <submittedName>
        <fullName evidence="4">Uncharacterized protein</fullName>
    </submittedName>
</protein>
<accession>A0A6J5Q932</accession>
<evidence type="ECO:0000313" key="4">
    <source>
        <dbReference type="EMBL" id="CAB4179992.1"/>
    </source>
</evidence>
<evidence type="ECO:0000313" key="2">
    <source>
        <dbReference type="EMBL" id="CAB4145571.1"/>
    </source>
</evidence>
<evidence type="ECO:0000313" key="5">
    <source>
        <dbReference type="EMBL" id="CAB4180240.1"/>
    </source>
</evidence>
<dbReference type="EMBL" id="LR796995">
    <property type="protein sequence ID" value="CAB4180240.1"/>
    <property type="molecule type" value="Genomic_DNA"/>
</dbReference>
<gene>
    <name evidence="5" type="ORF">UFOVP1047_16</name>
    <name evidence="4" type="ORF">UFOVP1048_9</name>
    <name evidence="6" type="ORF">UFOVP1658_5</name>
    <name evidence="2" type="ORF">UFOVP487_15</name>
    <name evidence="1" type="ORF">UFOVP488_12</name>
    <name evidence="3" type="ORF">UFOVP869_8</name>
</gene>
<proteinExistence type="predicted"/>
<dbReference type="EMBL" id="LR797002">
    <property type="protein sequence ID" value="CAB4179992.1"/>
    <property type="molecule type" value="Genomic_DNA"/>
</dbReference>
<evidence type="ECO:0000313" key="6">
    <source>
        <dbReference type="EMBL" id="CAB4221932.1"/>
    </source>
</evidence>
<evidence type="ECO:0000313" key="3">
    <source>
        <dbReference type="EMBL" id="CAB4167301.1"/>
    </source>
</evidence>
<dbReference type="EMBL" id="LR796444">
    <property type="protein sequence ID" value="CAB4145479.1"/>
    <property type="molecule type" value="Genomic_DNA"/>
</dbReference>